<accession>A0AB40CSP2</accession>
<keyword evidence="2" id="KW-1185">Reference proteome</keyword>
<gene>
    <name evidence="3" type="primary">LOC120278208</name>
</gene>
<dbReference type="Proteomes" id="UP001515500">
    <property type="component" value="Chromosome 2"/>
</dbReference>
<feature type="transmembrane region" description="Helical" evidence="1">
    <location>
        <begin position="52"/>
        <end position="70"/>
    </location>
</feature>
<keyword evidence="1" id="KW-1133">Transmembrane helix</keyword>
<evidence type="ECO:0000313" key="3">
    <source>
        <dbReference type="RefSeq" id="XP_039141089.1"/>
    </source>
</evidence>
<dbReference type="GeneID" id="120278208"/>
<sequence length="181" mass="21425">MEGKEQPKKSFFLAFLLLFITISTLSIFFYNYSFLLETLYITINDFISRKAMFLFCNVILFILAIDSGLFRSSMSSISLYDELLIRKEESRKPEADVIEKKLILDSPMHDNDEEVVLLVKEEEGNDKEEDEEKRNEGMELVVVDDQMEKLEVEELNKRIEEFIEKVKQRRRLEDMQLIMVS</sequence>
<name>A0AB40CSP2_DIOCR</name>
<dbReference type="RefSeq" id="XP_039141089.1">
    <property type="nucleotide sequence ID" value="XM_039285155.1"/>
</dbReference>
<evidence type="ECO:0000256" key="1">
    <source>
        <dbReference type="SAM" id="Phobius"/>
    </source>
</evidence>
<feature type="transmembrane region" description="Helical" evidence="1">
    <location>
        <begin position="12"/>
        <end position="32"/>
    </location>
</feature>
<organism evidence="2 3">
    <name type="scientific">Dioscorea cayennensis subsp. rotundata</name>
    <name type="common">White Guinea yam</name>
    <name type="synonym">Dioscorea rotundata</name>
    <dbReference type="NCBI Taxonomy" id="55577"/>
    <lineage>
        <taxon>Eukaryota</taxon>
        <taxon>Viridiplantae</taxon>
        <taxon>Streptophyta</taxon>
        <taxon>Embryophyta</taxon>
        <taxon>Tracheophyta</taxon>
        <taxon>Spermatophyta</taxon>
        <taxon>Magnoliopsida</taxon>
        <taxon>Liliopsida</taxon>
        <taxon>Dioscoreales</taxon>
        <taxon>Dioscoreaceae</taxon>
        <taxon>Dioscorea</taxon>
    </lineage>
</organism>
<proteinExistence type="predicted"/>
<dbReference type="PANTHER" id="PTHR35762">
    <property type="entry name" value="TRANSMEMBRANE PROTEIN"/>
    <property type="match status" value="1"/>
</dbReference>
<keyword evidence="1" id="KW-0812">Transmembrane</keyword>
<protein>
    <submittedName>
        <fullName evidence="3">Uncharacterized protein LOC120278208</fullName>
    </submittedName>
</protein>
<evidence type="ECO:0000313" key="2">
    <source>
        <dbReference type="Proteomes" id="UP001515500"/>
    </source>
</evidence>
<reference evidence="3" key="1">
    <citation type="submission" date="2025-08" db="UniProtKB">
        <authorList>
            <consortium name="RefSeq"/>
        </authorList>
    </citation>
    <scope>IDENTIFICATION</scope>
</reference>
<dbReference type="AlphaFoldDB" id="A0AB40CSP2"/>
<dbReference type="PANTHER" id="PTHR35762:SF2">
    <property type="entry name" value="TRANSMEMBRANE PROTEIN"/>
    <property type="match status" value="1"/>
</dbReference>
<keyword evidence="1" id="KW-0472">Membrane</keyword>